<keyword evidence="4" id="KW-1185">Reference proteome</keyword>
<name>A0A6A4X513_AMPAM</name>
<dbReference type="Proteomes" id="UP000440578">
    <property type="component" value="Unassembled WGS sequence"/>
</dbReference>
<feature type="region of interest" description="Disordered" evidence="1">
    <location>
        <begin position="70"/>
        <end position="178"/>
    </location>
</feature>
<reference evidence="3 4" key="1">
    <citation type="submission" date="2019-07" db="EMBL/GenBank/DDBJ databases">
        <title>Draft genome assembly of a fouling barnacle, Amphibalanus amphitrite (Darwin, 1854): The first reference genome for Thecostraca.</title>
        <authorList>
            <person name="Kim W."/>
        </authorList>
    </citation>
    <scope>NUCLEOTIDE SEQUENCE [LARGE SCALE GENOMIC DNA]</scope>
    <source>
        <strain evidence="3">SNU_AA5</strain>
        <tissue evidence="3">Soma without cirri and trophi</tissue>
    </source>
</reference>
<dbReference type="AlphaFoldDB" id="A0A6A4X513"/>
<evidence type="ECO:0000256" key="1">
    <source>
        <dbReference type="SAM" id="MobiDB-lite"/>
    </source>
</evidence>
<evidence type="ECO:0000313" key="4">
    <source>
        <dbReference type="Proteomes" id="UP000440578"/>
    </source>
</evidence>
<proteinExistence type="predicted"/>
<protein>
    <submittedName>
        <fullName evidence="3">Uncharacterized protein</fullName>
    </submittedName>
</protein>
<keyword evidence="2" id="KW-0812">Transmembrane</keyword>
<keyword evidence="2" id="KW-1133">Transmembrane helix</keyword>
<feature type="compositionally biased region" description="Pro residues" evidence="1">
    <location>
        <begin position="71"/>
        <end position="80"/>
    </location>
</feature>
<feature type="region of interest" description="Disordered" evidence="1">
    <location>
        <begin position="1"/>
        <end position="37"/>
    </location>
</feature>
<gene>
    <name evidence="3" type="ORF">FJT64_015178</name>
</gene>
<comment type="caution">
    <text evidence="3">The sequence shown here is derived from an EMBL/GenBank/DDBJ whole genome shotgun (WGS) entry which is preliminary data.</text>
</comment>
<dbReference type="EMBL" id="VIIS01000029">
    <property type="protein sequence ID" value="KAF0314357.1"/>
    <property type="molecule type" value="Genomic_DNA"/>
</dbReference>
<evidence type="ECO:0000313" key="3">
    <source>
        <dbReference type="EMBL" id="KAF0314357.1"/>
    </source>
</evidence>
<feature type="compositionally biased region" description="Basic and acidic residues" evidence="1">
    <location>
        <begin position="15"/>
        <end position="26"/>
    </location>
</feature>
<evidence type="ECO:0000256" key="2">
    <source>
        <dbReference type="SAM" id="Phobius"/>
    </source>
</evidence>
<sequence>MAGETQPRKRKIREKGKDVGSDHSGDEELEDSPAGGGTCASAVVVLLLVAGVGVLGTLVYIQSGAVSYGGPPAPQPPPARPAEVVVDRSEPLDSSQPPQPHGGEGGEDTVLAATTESVTADDPAQVAPLGDEKGSPPSGEHTAGPGGAPPPPPPGQESGEVRLEGSEEVPMDAQLEQPVRKEVRVRQMLRIHTHADGSITEEVVSEELLQPGDEGYDDLGKEPVTVAVHSGPAEPAPTAVRPTIAITADESD</sequence>
<keyword evidence="2" id="KW-0472">Membrane</keyword>
<feature type="transmembrane region" description="Helical" evidence="2">
    <location>
        <begin position="40"/>
        <end position="61"/>
    </location>
</feature>
<organism evidence="3 4">
    <name type="scientific">Amphibalanus amphitrite</name>
    <name type="common">Striped barnacle</name>
    <name type="synonym">Balanus amphitrite</name>
    <dbReference type="NCBI Taxonomy" id="1232801"/>
    <lineage>
        <taxon>Eukaryota</taxon>
        <taxon>Metazoa</taxon>
        <taxon>Ecdysozoa</taxon>
        <taxon>Arthropoda</taxon>
        <taxon>Crustacea</taxon>
        <taxon>Multicrustacea</taxon>
        <taxon>Cirripedia</taxon>
        <taxon>Thoracica</taxon>
        <taxon>Thoracicalcarea</taxon>
        <taxon>Balanomorpha</taxon>
        <taxon>Balanoidea</taxon>
        <taxon>Balanidae</taxon>
        <taxon>Amphibalaninae</taxon>
        <taxon>Amphibalanus</taxon>
    </lineage>
</organism>
<accession>A0A6A4X513</accession>